<accession>A0AA39QFB7</accession>
<keyword evidence="4" id="KW-1185">Reference proteome</keyword>
<dbReference type="InterPro" id="IPR045340">
    <property type="entry name" value="DUF6533"/>
</dbReference>
<keyword evidence="1" id="KW-0472">Membrane</keyword>
<evidence type="ECO:0000259" key="2">
    <source>
        <dbReference type="Pfam" id="PF20151"/>
    </source>
</evidence>
<feature type="transmembrane region" description="Helical" evidence="1">
    <location>
        <begin position="148"/>
        <end position="167"/>
    </location>
</feature>
<dbReference type="Pfam" id="PF20151">
    <property type="entry name" value="DUF6533"/>
    <property type="match status" value="1"/>
</dbReference>
<reference evidence="3" key="1">
    <citation type="submission" date="2023-06" db="EMBL/GenBank/DDBJ databases">
        <authorList>
            <consortium name="Lawrence Berkeley National Laboratory"/>
            <person name="Ahrendt S."/>
            <person name="Sahu N."/>
            <person name="Indic B."/>
            <person name="Wong-Bajracharya J."/>
            <person name="Merenyi Z."/>
            <person name="Ke H.-M."/>
            <person name="Monk M."/>
            <person name="Kocsube S."/>
            <person name="Drula E."/>
            <person name="Lipzen A."/>
            <person name="Balint B."/>
            <person name="Henrissat B."/>
            <person name="Andreopoulos B."/>
            <person name="Martin F.M."/>
            <person name="Harder C.B."/>
            <person name="Rigling D."/>
            <person name="Ford K.L."/>
            <person name="Foster G.D."/>
            <person name="Pangilinan J."/>
            <person name="Papanicolaou A."/>
            <person name="Barry K."/>
            <person name="LaButti K."/>
            <person name="Viragh M."/>
            <person name="Koriabine M."/>
            <person name="Yan M."/>
            <person name="Riley R."/>
            <person name="Champramary S."/>
            <person name="Plett K.L."/>
            <person name="Tsai I.J."/>
            <person name="Slot J."/>
            <person name="Sipos G."/>
            <person name="Plett J."/>
            <person name="Nagy L.G."/>
            <person name="Grigoriev I.V."/>
        </authorList>
    </citation>
    <scope>NUCLEOTIDE SEQUENCE</scope>
    <source>
        <strain evidence="3">HWK02</strain>
    </source>
</reference>
<feature type="transmembrane region" description="Helical" evidence="1">
    <location>
        <begin position="202"/>
        <end position="220"/>
    </location>
</feature>
<feature type="domain" description="DUF6533" evidence="2">
    <location>
        <begin position="13"/>
        <end position="53"/>
    </location>
</feature>
<keyword evidence="1" id="KW-1133">Transmembrane helix</keyword>
<evidence type="ECO:0000313" key="3">
    <source>
        <dbReference type="EMBL" id="KAK0501850.1"/>
    </source>
</evidence>
<name>A0AA39QFB7_9AGAR</name>
<dbReference type="AlphaFoldDB" id="A0AA39QFB7"/>
<keyword evidence="1" id="KW-0812">Transmembrane</keyword>
<evidence type="ECO:0000256" key="1">
    <source>
        <dbReference type="SAM" id="Phobius"/>
    </source>
</evidence>
<gene>
    <name evidence="3" type="ORF">EDD18DRAFT_1144698</name>
</gene>
<dbReference type="Proteomes" id="UP001175228">
    <property type="component" value="Unassembled WGS sequence"/>
</dbReference>
<proteinExistence type="predicted"/>
<feature type="transmembrane region" description="Helical" evidence="1">
    <location>
        <begin position="94"/>
        <end position="114"/>
    </location>
</feature>
<sequence>MHNRLPDALGYIAETLVIWDCLISIDDEVTLFWSSKPTWIKILFFVNRYLGIVLRIWDMFIFRYEIVHDICGIGVTEFRPLNVCYLLIDPESIIYVGLQLVVMNIIMAVRAWVIMRKQHHVLLILFGLLTIGASIVIGVLPMHNRTNYFYFIPNMLFEVAILAVVAYHEIRYWRNSKTLESSYAGVSPPVIRPIMQLMFEDSILYFVIIIAVLIIVPFLTNTVPLCLSVASITVTRTLLRLRKQALFDSDGPSSDQEELSTFRVQAVSRGMNSSSEVGEDRSS</sequence>
<protein>
    <recommendedName>
        <fullName evidence="2">DUF6533 domain-containing protein</fullName>
    </recommendedName>
</protein>
<organism evidence="3 4">
    <name type="scientific">Armillaria luteobubalina</name>
    <dbReference type="NCBI Taxonomy" id="153913"/>
    <lineage>
        <taxon>Eukaryota</taxon>
        <taxon>Fungi</taxon>
        <taxon>Dikarya</taxon>
        <taxon>Basidiomycota</taxon>
        <taxon>Agaricomycotina</taxon>
        <taxon>Agaricomycetes</taxon>
        <taxon>Agaricomycetidae</taxon>
        <taxon>Agaricales</taxon>
        <taxon>Marasmiineae</taxon>
        <taxon>Physalacriaceae</taxon>
        <taxon>Armillaria</taxon>
    </lineage>
</organism>
<evidence type="ECO:0000313" key="4">
    <source>
        <dbReference type="Proteomes" id="UP001175228"/>
    </source>
</evidence>
<dbReference type="EMBL" id="JAUEPU010000006">
    <property type="protein sequence ID" value="KAK0501850.1"/>
    <property type="molecule type" value="Genomic_DNA"/>
</dbReference>
<feature type="transmembrane region" description="Helical" evidence="1">
    <location>
        <begin position="121"/>
        <end position="142"/>
    </location>
</feature>
<comment type="caution">
    <text evidence="3">The sequence shown here is derived from an EMBL/GenBank/DDBJ whole genome shotgun (WGS) entry which is preliminary data.</text>
</comment>